<dbReference type="OrthoDB" id="9795873at2"/>
<evidence type="ECO:0000313" key="1">
    <source>
        <dbReference type="EMBL" id="SHH52487.1"/>
    </source>
</evidence>
<sequence length="693" mass="78509">MKKLVVILILMFSLLVFSQIKIDHLEFLGEDFILNGEKVHGYWVYANKSGDTYIKVSAAGEGNICVDDVARAVVFYVELYEYTKDEKYLNIARKSAKFLVQMQDFDGDFYNFVYVDGTINKTGITSSKQHSWWAVRAFWALTKIAKYDSTFLSKALKAYKLLSKYVKNGLLNGVGDQTAVYILGLIGLYDLNINVEQDIRNSADAILKLYNHGFFSVYPEKISWHGWGNRYVEALVESYKVTKNELYLKIARKALEIEGPLFLSTGFIYSISDNVKLFPELSYAVESITVGAIKYYLLTKEEDIGILSALLAGWYKGLNRLGKPMYGPNGEGFDGMEFGHINYNAGAESTISALRTMLYLETLPEQLRKYSEEKIVNLYPILVLEAESGNWGISDVKIVVDGRYSGSSAISFSDNLRLKFKVTKSLYDVIVVGEGKYTCIISSSDGKLTEDLEGNYVYMGKINLESFRLTCKGEGIVDQVILIPEKFGISTSSITVLYKNGLIIKKETLKKPEIKKNKDYKVNYEINNNFLLFDLEPVFNNNGIGTPFEEKANFDNLGSVLGSYLSKDIVNKVKNYNIPFKISFKGNDNIRCNGQIITFDSVYIKNLYLLVSANHGDYEVNFKIGEKIYTVKVPDWCSNNLDITEDFRYLATGEKQFIKCGFKVIKLETNDEVEKIILPDEINVHLFAITGEF</sequence>
<dbReference type="GO" id="GO:0005975">
    <property type="term" value="P:carbohydrate metabolic process"/>
    <property type="evidence" value="ECO:0007669"/>
    <property type="project" value="InterPro"/>
</dbReference>
<dbReference type="EMBL" id="FQXN01000005">
    <property type="protein sequence ID" value="SHH52487.1"/>
    <property type="molecule type" value="Genomic_DNA"/>
</dbReference>
<accession>A0A1M5TNY9</accession>
<protein>
    <submittedName>
        <fullName evidence="1">Uncharacterized protein</fullName>
    </submittedName>
</protein>
<dbReference type="SUPFAM" id="SSF48208">
    <property type="entry name" value="Six-hairpin glycosidases"/>
    <property type="match status" value="1"/>
</dbReference>
<dbReference type="InterPro" id="IPR012341">
    <property type="entry name" value="6hp_glycosidase-like_sf"/>
</dbReference>
<evidence type="ECO:0000313" key="2">
    <source>
        <dbReference type="Proteomes" id="UP000242592"/>
    </source>
</evidence>
<name>A0A1M5TNY9_9BACT</name>
<dbReference type="Gene3D" id="1.50.10.10">
    <property type="match status" value="1"/>
</dbReference>
<gene>
    <name evidence="1" type="ORF">SAMN02745199_1432</name>
</gene>
<dbReference type="AlphaFoldDB" id="A0A1M5TNY9"/>
<proteinExistence type="predicted"/>
<keyword evidence="2" id="KW-1185">Reference proteome</keyword>
<dbReference type="InterPro" id="IPR008928">
    <property type="entry name" value="6-hairpin_glycosidase_sf"/>
</dbReference>
<dbReference type="RefSeq" id="WP_073073578.1">
    <property type="nucleotide sequence ID" value="NZ_FQXN01000005.1"/>
</dbReference>
<organism evidence="1 2">
    <name type="scientific">Thermosipho atlanticus DSM 15807</name>
    <dbReference type="NCBI Taxonomy" id="1123380"/>
    <lineage>
        <taxon>Bacteria</taxon>
        <taxon>Thermotogati</taxon>
        <taxon>Thermotogota</taxon>
        <taxon>Thermotogae</taxon>
        <taxon>Thermotogales</taxon>
        <taxon>Fervidobacteriaceae</taxon>
        <taxon>Thermosipho</taxon>
    </lineage>
</organism>
<reference evidence="2" key="1">
    <citation type="submission" date="2016-11" db="EMBL/GenBank/DDBJ databases">
        <authorList>
            <person name="Varghese N."/>
            <person name="Submissions S."/>
        </authorList>
    </citation>
    <scope>NUCLEOTIDE SEQUENCE [LARGE SCALE GENOMIC DNA]</scope>
    <source>
        <strain evidence="2">DSM 15807</strain>
    </source>
</reference>
<dbReference type="Proteomes" id="UP000242592">
    <property type="component" value="Unassembled WGS sequence"/>
</dbReference>
<dbReference type="STRING" id="1123380.SAMN02745199_1432"/>